<dbReference type="SUPFAM" id="SSF54518">
    <property type="entry name" value="Tubby C-terminal domain-like"/>
    <property type="match status" value="1"/>
</dbReference>
<dbReference type="AlphaFoldDB" id="A0A978U8Y7"/>
<dbReference type="Pfam" id="PF04525">
    <property type="entry name" value="LOR"/>
    <property type="match status" value="1"/>
</dbReference>
<protein>
    <submittedName>
        <fullName evidence="2">Uncharacterized protein</fullName>
    </submittedName>
</protein>
<proteinExistence type="inferred from homology"/>
<evidence type="ECO:0000313" key="2">
    <source>
        <dbReference type="EMBL" id="KAH7510945.1"/>
    </source>
</evidence>
<dbReference type="PANTHER" id="PTHR31087">
    <property type="match status" value="1"/>
</dbReference>
<organism evidence="2 4">
    <name type="scientific">Ziziphus jujuba var. spinosa</name>
    <dbReference type="NCBI Taxonomy" id="714518"/>
    <lineage>
        <taxon>Eukaryota</taxon>
        <taxon>Viridiplantae</taxon>
        <taxon>Streptophyta</taxon>
        <taxon>Embryophyta</taxon>
        <taxon>Tracheophyta</taxon>
        <taxon>Spermatophyta</taxon>
        <taxon>Magnoliopsida</taxon>
        <taxon>eudicotyledons</taxon>
        <taxon>Gunneridae</taxon>
        <taxon>Pentapetalae</taxon>
        <taxon>rosids</taxon>
        <taxon>fabids</taxon>
        <taxon>Rosales</taxon>
        <taxon>Rhamnaceae</taxon>
        <taxon>Paliureae</taxon>
        <taxon>Ziziphus</taxon>
    </lineage>
</organism>
<dbReference type="InterPro" id="IPR025659">
    <property type="entry name" value="Tubby-like_C"/>
</dbReference>
<comment type="caution">
    <text evidence="2">The sequence shown here is derived from an EMBL/GenBank/DDBJ whole genome shotgun (WGS) entry which is preliminary data.</text>
</comment>
<sequence length="86" mass="9988">MRPRLEVFLPTSATEDICDFQIVEYYSSKFYKVYKDHTVIAEVNYSSEFTGCCKLDEKFKVKIYPGVDYAFILALLVILSEDNIVL</sequence>
<dbReference type="InterPro" id="IPR007612">
    <property type="entry name" value="LOR"/>
</dbReference>
<accession>A0A978U8Y7</accession>
<dbReference type="EMBL" id="JAEACU010000003">
    <property type="protein sequence ID" value="KAH7537635.1"/>
    <property type="molecule type" value="Genomic_DNA"/>
</dbReference>
<dbReference type="InterPro" id="IPR038595">
    <property type="entry name" value="LOR_sf"/>
</dbReference>
<dbReference type="Gene3D" id="2.40.160.200">
    <property type="entry name" value="LURP1-related"/>
    <property type="match status" value="1"/>
</dbReference>
<evidence type="ECO:0000313" key="4">
    <source>
        <dbReference type="Proteomes" id="UP000813462"/>
    </source>
</evidence>
<comment type="similarity">
    <text evidence="1">Belongs to the LOR family.</text>
</comment>
<dbReference type="Proteomes" id="UP000813462">
    <property type="component" value="Unassembled WGS sequence"/>
</dbReference>
<dbReference type="PANTHER" id="PTHR31087:SF17">
    <property type="entry name" value="PROTEIN LURP-ONE-RELATED 14-RELATED"/>
    <property type="match status" value="1"/>
</dbReference>
<evidence type="ECO:0000313" key="3">
    <source>
        <dbReference type="EMBL" id="KAH7537635.1"/>
    </source>
</evidence>
<gene>
    <name evidence="3" type="ORF">FEM48_Zijuj03G0113700</name>
    <name evidence="2" type="ORF">FEM48_ZijujUnG0062500</name>
</gene>
<dbReference type="EMBL" id="JAEACU010000252">
    <property type="protein sequence ID" value="KAH7510945.1"/>
    <property type="molecule type" value="Genomic_DNA"/>
</dbReference>
<reference evidence="2" key="1">
    <citation type="journal article" date="2021" name="Front. Plant Sci.">
        <title>Chromosome-Scale Genome Assembly for Chinese Sour Jujube and Insights Into Its Genome Evolution and Domestication Signature.</title>
        <authorList>
            <person name="Shen L.-Y."/>
            <person name="Luo H."/>
            <person name="Wang X.-L."/>
            <person name="Wang X.-M."/>
            <person name="Qiu X.-J."/>
            <person name="Liu H."/>
            <person name="Zhou S.-S."/>
            <person name="Jia K.-H."/>
            <person name="Nie S."/>
            <person name="Bao Y.-T."/>
            <person name="Zhang R.-G."/>
            <person name="Yun Q.-Z."/>
            <person name="Chai Y.-H."/>
            <person name="Lu J.-Y."/>
            <person name="Li Y."/>
            <person name="Zhao S.-W."/>
            <person name="Mao J.-F."/>
            <person name="Jia S.-G."/>
            <person name="Mao Y.-M."/>
        </authorList>
    </citation>
    <scope>NUCLEOTIDE SEQUENCE</scope>
    <source>
        <strain evidence="2">AT0</strain>
        <tissue evidence="2">Leaf</tissue>
    </source>
</reference>
<name>A0A978U8Y7_ZIZJJ</name>
<evidence type="ECO:0000256" key="1">
    <source>
        <dbReference type="ARBA" id="ARBA00005437"/>
    </source>
</evidence>